<keyword evidence="11" id="KW-0159">Chromosome partition</keyword>
<dbReference type="Proteomes" id="UP000186136">
    <property type="component" value="Unassembled WGS sequence"/>
</dbReference>
<evidence type="ECO:0000256" key="9">
    <source>
        <dbReference type="ARBA" id="ARBA00022701"/>
    </source>
</evidence>
<keyword evidence="8" id="KW-0132">Cell division</keyword>
<evidence type="ECO:0000256" key="8">
    <source>
        <dbReference type="ARBA" id="ARBA00022618"/>
    </source>
</evidence>
<dbReference type="GO" id="GO:0044732">
    <property type="term" value="C:mitotic spindle pole body"/>
    <property type="evidence" value="ECO:0007669"/>
    <property type="project" value="TreeGrafter"/>
</dbReference>
<evidence type="ECO:0000256" key="4">
    <source>
        <dbReference type="ARBA" id="ARBA00005501"/>
    </source>
</evidence>
<proteinExistence type="inferred from homology"/>
<dbReference type="OrthoDB" id="3230169at2759"/>
<evidence type="ECO:0000256" key="7">
    <source>
        <dbReference type="ARBA" id="ARBA00022490"/>
    </source>
</evidence>
<evidence type="ECO:0000256" key="5">
    <source>
        <dbReference type="ARBA" id="ARBA00020260"/>
    </source>
</evidence>
<evidence type="ECO:0000256" key="17">
    <source>
        <dbReference type="ARBA" id="ARBA00030568"/>
    </source>
</evidence>
<evidence type="ECO:0000256" key="11">
    <source>
        <dbReference type="ARBA" id="ARBA00022829"/>
    </source>
</evidence>
<evidence type="ECO:0000256" key="14">
    <source>
        <dbReference type="ARBA" id="ARBA00023242"/>
    </source>
</evidence>
<keyword evidence="16" id="KW-0137">Centromere</keyword>
<keyword evidence="10" id="KW-0498">Mitosis</keyword>
<dbReference type="PANTHER" id="PTHR28036">
    <property type="entry name" value="DASH COMPLEX SUBUNIT DAD2"/>
    <property type="match status" value="1"/>
</dbReference>
<keyword evidence="7" id="KW-0963">Cytoplasm</keyword>
<evidence type="ECO:0000313" key="19">
    <source>
        <dbReference type="Proteomes" id="UP000186136"/>
    </source>
</evidence>
<dbReference type="AlphaFoldDB" id="A0A1Q2YLK0"/>
<keyword evidence="9" id="KW-0493">Microtubule</keyword>
<dbReference type="GO" id="GO:0042729">
    <property type="term" value="C:DASH complex"/>
    <property type="evidence" value="ECO:0007669"/>
    <property type="project" value="InterPro"/>
</dbReference>
<sequence length="107" mass="11812">MAELRRLQEIESLTNRMSKLLQSLNQQIALLQLGTSSVADVTANWIQIVRAVSLAANSMMVYNEEDFKNGLPTTERLVRCALNDIGAIVSNLSEEQDGGKSENSEET</sequence>
<dbReference type="GO" id="GO:0000278">
    <property type="term" value="P:mitotic cell cycle"/>
    <property type="evidence" value="ECO:0007669"/>
    <property type="project" value="InterPro"/>
</dbReference>
<evidence type="ECO:0000256" key="3">
    <source>
        <dbReference type="ARBA" id="ARBA00004629"/>
    </source>
</evidence>
<evidence type="ECO:0000256" key="6">
    <source>
        <dbReference type="ARBA" id="ARBA00022454"/>
    </source>
</evidence>
<accession>A0A1Q2YLK0</accession>
<evidence type="ECO:0000256" key="16">
    <source>
        <dbReference type="ARBA" id="ARBA00023328"/>
    </source>
</evidence>
<evidence type="ECO:0000256" key="12">
    <source>
        <dbReference type="ARBA" id="ARBA00022838"/>
    </source>
</evidence>
<dbReference type="EMBL" id="BDGI01000175">
    <property type="protein sequence ID" value="GAV30361.1"/>
    <property type="molecule type" value="Genomic_DNA"/>
</dbReference>
<evidence type="ECO:0000313" key="18">
    <source>
        <dbReference type="EMBL" id="GAV30361.1"/>
    </source>
</evidence>
<dbReference type="InterPro" id="IPR013963">
    <property type="entry name" value="DASH_Dad2"/>
</dbReference>
<comment type="caution">
    <text evidence="18">The sequence shown here is derived from an EMBL/GenBank/DDBJ whole genome shotgun (WGS) entry which is preliminary data.</text>
</comment>
<evidence type="ECO:0000256" key="13">
    <source>
        <dbReference type="ARBA" id="ARBA00023212"/>
    </source>
</evidence>
<keyword evidence="13" id="KW-0206">Cytoskeleton</keyword>
<name>A0A1Q2YLK0_9ASCO</name>
<evidence type="ECO:0000256" key="15">
    <source>
        <dbReference type="ARBA" id="ARBA00023306"/>
    </source>
</evidence>
<comment type="similarity">
    <text evidence="4">Belongs to the DASH complex DAD2 family.</text>
</comment>
<keyword evidence="12" id="KW-0995">Kinetochore</keyword>
<evidence type="ECO:0000256" key="2">
    <source>
        <dbReference type="ARBA" id="ARBA00004186"/>
    </source>
</evidence>
<dbReference type="GO" id="GO:0005874">
    <property type="term" value="C:microtubule"/>
    <property type="evidence" value="ECO:0007669"/>
    <property type="project" value="UniProtKB-KW"/>
</dbReference>
<evidence type="ECO:0000256" key="10">
    <source>
        <dbReference type="ARBA" id="ARBA00022776"/>
    </source>
</evidence>
<keyword evidence="19" id="KW-1185">Reference proteome</keyword>
<dbReference type="Pfam" id="PF08654">
    <property type="entry name" value="DASH_Dad2"/>
    <property type="match status" value="1"/>
</dbReference>
<gene>
    <name evidence="18" type="ORF">PMKS-003872</name>
</gene>
<keyword evidence="14" id="KW-0539">Nucleus</keyword>
<dbReference type="GO" id="GO:0008608">
    <property type="term" value="P:attachment of spindle microtubules to kinetochore"/>
    <property type="evidence" value="ECO:0007669"/>
    <property type="project" value="TreeGrafter"/>
</dbReference>
<reference evidence="18 19" key="1">
    <citation type="submission" date="2016-08" db="EMBL/GenBank/DDBJ databases">
        <title>Whole genome shotgun sequence of Pichia membranifaciens KS47-1.</title>
        <authorList>
            <person name="Konishi M."/>
            <person name="Ishida M."/>
            <person name="Arakawa T."/>
            <person name="Kato Y."/>
            <person name="Horiuchi J."/>
        </authorList>
    </citation>
    <scope>NUCLEOTIDE SEQUENCE [LARGE SCALE GENOMIC DNA]</scope>
    <source>
        <strain evidence="18 19">KS47-1</strain>
    </source>
</reference>
<dbReference type="PANTHER" id="PTHR28036:SF1">
    <property type="entry name" value="DASH COMPLEX SUBUNIT DAD2"/>
    <property type="match status" value="1"/>
</dbReference>
<protein>
    <recommendedName>
        <fullName evidence="5">DASH complex subunit DAD2</fullName>
    </recommendedName>
    <alternativeName>
        <fullName evidence="17">Outer kinetochore protein DAD2</fullName>
    </alternativeName>
</protein>
<dbReference type="GO" id="GO:1990023">
    <property type="term" value="C:mitotic spindle midzone"/>
    <property type="evidence" value="ECO:0007669"/>
    <property type="project" value="TreeGrafter"/>
</dbReference>
<dbReference type="GO" id="GO:0051301">
    <property type="term" value="P:cell division"/>
    <property type="evidence" value="ECO:0007669"/>
    <property type="project" value="UniProtKB-KW"/>
</dbReference>
<evidence type="ECO:0000256" key="1">
    <source>
        <dbReference type="ARBA" id="ARBA00004123"/>
    </source>
</evidence>
<keyword evidence="15" id="KW-0131">Cell cycle</keyword>
<keyword evidence="6" id="KW-0158">Chromosome</keyword>
<organism evidence="18 19">
    <name type="scientific">Pichia membranifaciens</name>
    <dbReference type="NCBI Taxonomy" id="4926"/>
    <lineage>
        <taxon>Eukaryota</taxon>
        <taxon>Fungi</taxon>
        <taxon>Dikarya</taxon>
        <taxon>Ascomycota</taxon>
        <taxon>Saccharomycotina</taxon>
        <taxon>Pichiomycetes</taxon>
        <taxon>Pichiales</taxon>
        <taxon>Pichiaceae</taxon>
        <taxon>Pichia</taxon>
    </lineage>
</organism>
<comment type="subcellular location">
    <subcellularLocation>
        <location evidence="3">Chromosome</location>
        <location evidence="3">Centromere</location>
        <location evidence="3">Kinetochore</location>
    </subcellularLocation>
    <subcellularLocation>
        <location evidence="2">Cytoplasm</location>
        <location evidence="2">Cytoskeleton</location>
        <location evidence="2">Spindle</location>
    </subcellularLocation>
    <subcellularLocation>
        <location evidence="1">Nucleus</location>
    </subcellularLocation>
</comment>